<proteinExistence type="inferred from homology"/>
<dbReference type="PANTHER" id="PTHR33337">
    <property type="entry name" value="GFA DOMAIN-CONTAINING PROTEIN"/>
    <property type="match status" value="1"/>
</dbReference>
<evidence type="ECO:0000256" key="3">
    <source>
        <dbReference type="ARBA" id="ARBA00022833"/>
    </source>
</evidence>
<keyword evidence="3" id="KW-0862">Zinc</keyword>
<keyword evidence="4" id="KW-0456">Lyase</keyword>
<dbReference type="OrthoDB" id="9985472at2759"/>
<dbReference type="GO" id="GO:0016846">
    <property type="term" value="F:carbon-sulfur lyase activity"/>
    <property type="evidence" value="ECO:0007669"/>
    <property type="project" value="InterPro"/>
</dbReference>
<protein>
    <submittedName>
        <fullName evidence="6">Mss4-like protein</fullName>
    </submittedName>
</protein>
<organism evidence="6 7">
    <name type="scientific">Calycina marina</name>
    <dbReference type="NCBI Taxonomy" id="1763456"/>
    <lineage>
        <taxon>Eukaryota</taxon>
        <taxon>Fungi</taxon>
        <taxon>Dikarya</taxon>
        <taxon>Ascomycota</taxon>
        <taxon>Pezizomycotina</taxon>
        <taxon>Leotiomycetes</taxon>
        <taxon>Helotiales</taxon>
        <taxon>Pezizellaceae</taxon>
        <taxon>Calycina</taxon>
    </lineage>
</organism>
<dbReference type="AlphaFoldDB" id="A0A9P8CE28"/>
<sequence length="137" mass="14968">MSQKGGCFCDKVRISYTGEASAHVLCHCLDCKKISGAIFSSNFIFPQDNFEVESGAPKTISKVADTGKTVTSHFCGDCGTTLYRTSDTFPQQIILKVGVMDDPELLNKNVPKSELFAPRRASWQQAVKDAAQVPTMQ</sequence>
<evidence type="ECO:0000256" key="2">
    <source>
        <dbReference type="ARBA" id="ARBA00022723"/>
    </source>
</evidence>
<dbReference type="Gene3D" id="3.90.1590.10">
    <property type="entry name" value="glutathione-dependent formaldehyde- activating enzyme (gfa)"/>
    <property type="match status" value="1"/>
</dbReference>
<dbReference type="SUPFAM" id="SSF51316">
    <property type="entry name" value="Mss4-like"/>
    <property type="match status" value="1"/>
</dbReference>
<evidence type="ECO:0000259" key="5">
    <source>
        <dbReference type="PROSITE" id="PS51891"/>
    </source>
</evidence>
<keyword evidence="2" id="KW-0479">Metal-binding</keyword>
<evidence type="ECO:0000256" key="1">
    <source>
        <dbReference type="ARBA" id="ARBA00005495"/>
    </source>
</evidence>
<keyword evidence="7" id="KW-1185">Reference proteome</keyword>
<gene>
    <name evidence="6" type="ORF">BJ878DRAFT_120899</name>
</gene>
<dbReference type="InterPro" id="IPR006913">
    <property type="entry name" value="CENP-V/GFA"/>
</dbReference>
<name>A0A9P8CE28_9HELO</name>
<evidence type="ECO:0000313" key="6">
    <source>
        <dbReference type="EMBL" id="KAG9243357.1"/>
    </source>
</evidence>
<dbReference type="Pfam" id="PF04828">
    <property type="entry name" value="GFA"/>
    <property type="match status" value="1"/>
</dbReference>
<comment type="caution">
    <text evidence="6">The sequence shown here is derived from an EMBL/GenBank/DDBJ whole genome shotgun (WGS) entry which is preliminary data.</text>
</comment>
<evidence type="ECO:0000313" key="7">
    <source>
        <dbReference type="Proteomes" id="UP000887226"/>
    </source>
</evidence>
<feature type="domain" description="CENP-V/GFA" evidence="5">
    <location>
        <begin position="3"/>
        <end position="124"/>
    </location>
</feature>
<accession>A0A9P8CE28</accession>
<comment type="similarity">
    <text evidence="1">Belongs to the Gfa family.</text>
</comment>
<dbReference type="PROSITE" id="PS51891">
    <property type="entry name" value="CENP_V_GFA"/>
    <property type="match status" value="1"/>
</dbReference>
<dbReference type="EMBL" id="MU253984">
    <property type="protein sequence ID" value="KAG9243357.1"/>
    <property type="molecule type" value="Genomic_DNA"/>
</dbReference>
<dbReference type="InterPro" id="IPR011057">
    <property type="entry name" value="Mss4-like_sf"/>
</dbReference>
<dbReference type="Proteomes" id="UP000887226">
    <property type="component" value="Unassembled WGS sequence"/>
</dbReference>
<reference evidence="6" key="1">
    <citation type="journal article" date="2021" name="IMA Fungus">
        <title>Genomic characterization of three marine fungi, including Emericellopsis atlantica sp. nov. with signatures of a generalist lifestyle and marine biomass degradation.</title>
        <authorList>
            <person name="Hagestad O.C."/>
            <person name="Hou L."/>
            <person name="Andersen J.H."/>
            <person name="Hansen E.H."/>
            <person name="Altermark B."/>
            <person name="Li C."/>
            <person name="Kuhnert E."/>
            <person name="Cox R.J."/>
            <person name="Crous P.W."/>
            <person name="Spatafora J.W."/>
            <person name="Lail K."/>
            <person name="Amirebrahimi M."/>
            <person name="Lipzen A."/>
            <person name="Pangilinan J."/>
            <person name="Andreopoulos W."/>
            <person name="Hayes R.D."/>
            <person name="Ng V."/>
            <person name="Grigoriev I.V."/>
            <person name="Jackson S.A."/>
            <person name="Sutton T.D.S."/>
            <person name="Dobson A.D.W."/>
            <person name="Rama T."/>
        </authorList>
    </citation>
    <scope>NUCLEOTIDE SEQUENCE</scope>
    <source>
        <strain evidence="6">TRa3180A</strain>
    </source>
</reference>
<evidence type="ECO:0000256" key="4">
    <source>
        <dbReference type="ARBA" id="ARBA00023239"/>
    </source>
</evidence>
<dbReference type="PANTHER" id="PTHR33337:SF30">
    <property type="entry name" value="DUF636 DOMAIN PROTEIN (AFU_ORTHOLOGUE AFUA_1G03180)"/>
    <property type="match status" value="1"/>
</dbReference>
<dbReference type="GO" id="GO:0046872">
    <property type="term" value="F:metal ion binding"/>
    <property type="evidence" value="ECO:0007669"/>
    <property type="project" value="UniProtKB-KW"/>
</dbReference>